<evidence type="ECO:0000256" key="4">
    <source>
        <dbReference type="ARBA" id="ARBA00022980"/>
    </source>
</evidence>
<dbReference type="PANTHER" id="PTHR10724:SF7">
    <property type="entry name" value="SMALL RIBOSOMAL SUBUNIT PROTEIN BS1C"/>
    <property type="match status" value="1"/>
</dbReference>
<evidence type="ECO:0000256" key="5">
    <source>
        <dbReference type="ARBA" id="ARBA00023274"/>
    </source>
</evidence>
<dbReference type="GO" id="GO:0003735">
    <property type="term" value="F:structural constituent of ribosome"/>
    <property type="evidence" value="ECO:0007669"/>
    <property type="project" value="InterPro"/>
</dbReference>
<dbReference type="PANTHER" id="PTHR10724">
    <property type="entry name" value="30S RIBOSOMAL PROTEIN S1"/>
    <property type="match status" value="1"/>
</dbReference>
<dbReference type="SUPFAM" id="SSF50249">
    <property type="entry name" value="Nucleic acid-binding proteins"/>
    <property type="match status" value="6"/>
</dbReference>
<dbReference type="CDD" id="cd00164">
    <property type="entry name" value="S1_like"/>
    <property type="match status" value="1"/>
</dbReference>
<keyword evidence="5" id="KW-0687">Ribonucleoprotein</keyword>
<keyword evidence="2" id="KW-0677">Repeat</keyword>
<dbReference type="InterPro" id="IPR003029">
    <property type="entry name" value="S1_domain"/>
</dbReference>
<keyword evidence="4" id="KW-0689">Ribosomal protein</keyword>
<dbReference type="InterPro" id="IPR035104">
    <property type="entry name" value="Ribosomal_protein_S1-like"/>
</dbReference>
<dbReference type="STRING" id="1802270.A3C07_03345"/>
<feature type="domain" description="S1 motif" evidence="8">
    <location>
        <begin position="104"/>
        <end position="169"/>
    </location>
</feature>
<evidence type="ECO:0000256" key="7">
    <source>
        <dbReference type="ARBA" id="ARBA00035517"/>
    </source>
</evidence>
<dbReference type="SMART" id="SM00316">
    <property type="entry name" value="S1"/>
    <property type="match status" value="6"/>
</dbReference>
<dbReference type="NCBIfam" id="TIGR00717">
    <property type="entry name" value="rpsA"/>
    <property type="match status" value="1"/>
</dbReference>
<dbReference type="GO" id="GO:0003729">
    <property type="term" value="F:mRNA binding"/>
    <property type="evidence" value="ECO:0007669"/>
    <property type="project" value="TreeGrafter"/>
</dbReference>
<proteinExistence type="inferred from homology"/>
<gene>
    <name evidence="9" type="ORF">A3C07_03345</name>
</gene>
<evidence type="ECO:0000313" key="10">
    <source>
        <dbReference type="Proteomes" id="UP000179023"/>
    </source>
</evidence>
<comment type="similarity">
    <text evidence="1">Belongs to the bacterial ribosomal protein bS1 family.</text>
</comment>
<feature type="domain" description="S1 motif" evidence="8">
    <location>
        <begin position="190"/>
        <end position="258"/>
    </location>
</feature>
<dbReference type="PROSITE" id="PS50126">
    <property type="entry name" value="S1"/>
    <property type="match status" value="6"/>
</dbReference>
<dbReference type="AlphaFoldDB" id="A0A1G2KQZ7"/>
<keyword evidence="3" id="KW-0694">RNA-binding</keyword>
<evidence type="ECO:0000256" key="6">
    <source>
        <dbReference type="ARBA" id="ARBA00035293"/>
    </source>
</evidence>
<dbReference type="FunFam" id="2.40.50.140:FF:000011">
    <property type="entry name" value="30S ribosomal protein S1"/>
    <property type="match status" value="2"/>
</dbReference>
<dbReference type="Proteomes" id="UP000179023">
    <property type="component" value="Unassembled WGS sequence"/>
</dbReference>
<dbReference type="CDD" id="cd05687">
    <property type="entry name" value="S1_RPS1_repeat_ec1_hs1"/>
    <property type="match status" value="1"/>
</dbReference>
<sequence>MSQEKQALMEGLYNETFHDIKEGEIVKGRVISVNNKEAVVDIGFKSEGFVSIEEFRDEEKLEAGAEIDVLIESIEDDEGRLVLSHMKAEKLRGWMKMGDVIREGDIVDGRIVKQVKGGFIVDVDGVEAFLPMSLSAFKGVSSQEIMTQKYKFQIAKLNKARRNLILSRREVVQKERELVRDRLWNELVKGQRRTGTVKGITDFGAFIDLGGVDGLLHITDMSWTRVSHPSELVKVGDRIEVLILDFDKENSKVSLGLKQIVANPWDDVYGKYPTGTKAKGKVVNVMPYGVFVEIERGIEGLLHSSEITWQKKLVNPQEMFKVGDEIEVQIINVDKDSKRISLSMKQLEENPWLGAEKKYPIGSKVKGKVRGFTDYGAFVELDSGLEGMIHISDMSWTRKINHPQDVLQKGQDVEVSVLAVDPASRKINMGLKQLMENPWPEIAQKYPINSEVDAEVVLNSNFGVFVKLDDDVEALVYSSEIEKEKAAALKPGDKLKVRIIKVDVEQMKIGVSARV</sequence>
<dbReference type="InterPro" id="IPR000110">
    <property type="entry name" value="Ribosomal_bS1"/>
</dbReference>
<dbReference type="InterPro" id="IPR012340">
    <property type="entry name" value="NA-bd_OB-fold"/>
</dbReference>
<evidence type="ECO:0000259" key="8">
    <source>
        <dbReference type="PROSITE" id="PS50126"/>
    </source>
</evidence>
<reference evidence="9 10" key="1">
    <citation type="journal article" date="2016" name="Nat. Commun.">
        <title>Thousands of microbial genomes shed light on interconnected biogeochemical processes in an aquifer system.</title>
        <authorList>
            <person name="Anantharaman K."/>
            <person name="Brown C.T."/>
            <person name="Hug L.A."/>
            <person name="Sharon I."/>
            <person name="Castelle C.J."/>
            <person name="Probst A.J."/>
            <person name="Thomas B.C."/>
            <person name="Singh A."/>
            <person name="Wilkins M.J."/>
            <person name="Karaoz U."/>
            <person name="Brodie E.L."/>
            <person name="Williams K.H."/>
            <person name="Hubbard S.S."/>
            <person name="Banfield J.F."/>
        </authorList>
    </citation>
    <scope>NUCLEOTIDE SEQUENCE [LARGE SCALE GENOMIC DNA]</scope>
</reference>
<protein>
    <recommendedName>
        <fullName evidence="6">Small ribosomal subunit protein bS1</fullName>
    </recommendedName>
    <alternativeName>
        <fullName evidence="7">30S ribosomal protein S1</fullName>
    </alternativeName>
</protein>
<dbReference type="Pfam" id="PF00575">
    <property type="entry name" value="S1"/>
    <property type="match status" value="6"/>
</dbReference>
<comment type="caution">
    <text evidence="9">The sequence shown here is derived from an EMBL/GenBank/DDBJ whole genome shotgun (WGS) entry which is preliminary data.</text>
</comment>
<name>A0A1G2KQZ7_9BACT</name>
<evidence type="ECO:0000256" key="1">
    <source>
        <dbReference type="ARBA" id="ARBA00006767"/>
    </source>
</evidence>
<dbReference type="CDD" id="cd04465">
    <property type="entry name" value="S1_RPS1_repeat_ec2_hs2"/>
    <property type="match status" value="1"/>
</dbReference>
<dbReference type="PRINTS" id="PR00681">
    <property type="entry name" value="RIBOSOMALS1"/>
</dbReference>
<dbReference type="InterPro" id="IPR050437">
    <property type="entry name" value="Ribos_protein_bS1-like"/>
</dbReference>
<dbReference type="GO" id="GO:0022627">
    <property type="term" value="C:cytosolic small ribosomal subunit"/>
    <property type="evidence" value="ECO:0007669"/>
    <property type="project" value="TreeGrafter"/>
</dbReference>
<accession>A0A1G2KQZ7</accession>
<dbReference type="EMBL" id="MHQI01000003">
    <property type="protein sequence ID" value="OHA00901.1"/>
    <property type="molecule type" value="Genomic_DNA"/>
</dbReference>
<dbReference type="GO" id="GO:0006412">
    <property type="term" value="P:translation"/>
    <property type="evidence" value="ECO:0007669"/>
    <property type="project" value="InterPro"/>
</dbReference>
<feature type="domain" description="S1 motif" evidence="8">
    <location>
        <begin position="449"/>
        <end position="514"/>
    </location>
</feature>
<dbReference type="CDD" id="cd05688">
    <property type="entry name" value="S1_RPS1_repeat_ec3"/>
    <property type="match status" value="1"/>
</dbReference>
<evidence type="ECO:0000256" key="3">
    <source>
        <dbReference type="ARBA" id="ARBA00022884"/>
    </source>
</evidence>
<evidence type="ECO:0000256" key="2">
    <source>
        <dbReference type="ARBA" id="ARBA00022737"/>
    </source>
</evidence>
<feature type="domain" description="S1 motif" evidence="8">
    <location>
        <begin position="23"/>
        <end position="86"/>
    </location>
</feature>
<feature type="domain" description="S1 motif" evidence="8">
    <location>
        <begin position="275"/>
        <end position="345"/>
    </location>
</feature>
<organism evidence="9 10">
    <name type="scientific">Candidatus Sungbacteria bacterium RIFCSPHIGHO2_02_FULL_47_11</name>
    <dbReference type="NCBI Taxonomy" id="1802270"/>
    <lineage>
        <taxon>Bacteria</taxon>
        <taxon>Candidatus Sungiibacteriota</taxon>
    </lineage>
</organism>
<dbReference type="Gene3D" id="2.40.50.140">
    <property type="entry name" value="Nucleic acid-binding proteins"/>
    <property type="match status" value="6"/>
</dbReference>
<evidence type="ECO:0000313" key="9">
    <source>
        <dbReference type="EMBL" id="OHA00901.1"/>
    </source>
</evidence>
<feature type="domain" description="S1 motif" evidence="8">
    <location>
        <begin position="362"/>
        <end position="432"/>
    </location>
</feature>